<dbReference type="EMBL" id="BSXT01000496">
    <property type="protein sequence ID" value="GMF28736.1"/>
    <property type="molecule type" value="Genomic_DNA"/>
</dbReference>
<dbReference type="Proteomes" id="UP001165121">
    <property type="component" value="Unassembled WGS sequence"/>
</dbReference>
<keyword evidence="2" id="KW-0732">Signal</keyword>
<feature type="chain" id="PRO_5040804649" evidence="2">
    <location>
        <begin position="22"/>
        <end position="124"/>
    </location>
</feature>
<accession>A0A9W6UAS9</accession>
<dbReference type="AlphaFoldDB" id="A0A9W6UAS9"/>
<evidence type="ECO:0000313" key="4">
    <source>
        <dbReference type="Proteomes" id="UP001165121"/>
    </source>
</evidence>
<evidence type="ECO:0000256" key="2">
    <source>
        <dbReference type="SAM" id="SignalP"/>
    </source>
</evidence>
<keyword evidence="4" id="KW-1185">Reference proteome</keyword>
<proteinExistence type="predicted"/>
<feature type="region of interest" description="Disordered" evidence="1">
    <location>
        <begin position="86"/>
        <end position="124"/>
    </location>
</feature>
<name>A0A9W6UAS9_9STRA</name>
<protein>
    <submittedName>
        <fullName evidence="3">Unnamed protein product</fullName>
    </submittedName>
</protein>
<reference evidence="3" key="1">
    <citation type="submission" date="2023-04" db="EMBL/GenBank/DDBJ databases">
        <title>Phytophthora fragariaefolia NBRC 109709.</title>
        <authorList>
            <person name="Ichikawa N."/>
            <person name="Sato H."/>
            <person name="Tonouchi N."/>
        </authorList>
    </citation>
    <scope>NUCLEOTIDE SEQUENCE</scope>
    <source>
        <strain evidence="3">NBRC 109709</strain>
    </source>
</reference>
<gene>
    <name evidence="3" type="ORF">Pfra01_000601100</name>
</gene>
<feature type="compositionally biased region" description="Polar residues" evidence="1">
    <location>
        <begin position="93"/>
        <end position="111"/>
    </location>
</feature>
<organism evidence="3 4">
    <name type="scientific">Phytophthora fragariaefolia</name>
    <dbReference type="NCBI Taxonomy" id="1490495"/>
    <lineage>
        <taxon>Eukaryota</taxon>
        <taxon>Sar</taxon>
        <taxon>Stramenopiles</taxon>
        <taxon>Oomycota</taxon>
        <taxon>Peronosporomycetes</taxon>
        <taxon>Peronosporales</taxon>
        <taxon>Peronosporaceae</taxon>
        <taxon>Phytophthora</taxon>
    </lineage>
</organism>
<evidence type="ECO:0000256" key="1">
    <source>
        <dbReference type="SAM" id="MobiDB-lite"/>
    </source>
</evidence>
<feature type="signal peptide" evidence="2">
    <location>
        <begin position="1"/>
        <end position="21"/>
    </location>
</feature>
<evidence type="ECO:0000313" key="3">
    <source>
        <dbReference type="EMBL" id="GMF28736.1"/>
    </source>
</evidence>
<comment type="caution">
    <text evidence="3">The sequence shown here is derived from an EMBL/GenBank/DDBJ whole genome shotgun (WGS) entry which is preliminary data.</text>
</comment>
<sequence length="124" mass="12566">MQALVLLLQVLLPLQARSAIAAYRDYSLGDDPVAGGYGMYGVAPRVDNPSARFGDSPYGASVPGNASYVTSQPMWNVQAGNAGSVSGNASSGIPTTGQSSVNHPSTISAPQPASLGYGGMPSHI</sequence>